<sequence length="182" mass="19058">MRLFALAVAVLGATPAFAQVELPQRRAGQWEITMTTGEGSAATEFKTTACTDAGAERAMMAMGTGMMGQMCQRNDIRRDGQGYLMESDCQMGPMRVVSTTRITGDFQSAYQMRIEGQVTGTPGAAQQKTVTIQSARFVSATCTGGLVPGDMLLPGGQKMNVLNMPGLGGAGAPAGGANRRQP</sequence>
<keyword evidence="1" id="KW-0732">Signal</keyword>
<dbReference type="AlphaFoldDB" id="A0A4D7QR28"/>
<name>A0A4D7QR28_9HYPH</name>
<dbReference type="RefSeq" id="WP_137101287.1">
    <property type="nucleotide sequence ID" value="NZ_CP039865.1"/>
</dbReference>
<evidence type="ECO:0000313" key="2">
    <source>
        <dbReference type="EMBL" id="QCK87959.1"/>
    </source>
</evidence>
<dbReference type="InterPro" id="IPR022061">
    <property type="entry name" value="DUF3617"/>
</dbReference>
<feature type="chain" id="PRO_5021004279" description="DUF3617 family protein" evidence="1">
    <location>
        <begin position="19"/>
        <end position="182"/>
    </location>
</feature>
<keyword evidence="3" id="KW-1185">Reference proteome</keyword>
<dbReference type="KEGG" id="paqt:E8L99_20475"/>
<evidence type="ECO:0008006" key="4">
    <source>
        <dbReference type="Google" id="ProtNLM"/>
    </source>
</evidence>
<dbReference type="EMBL" id="CP039865">
    <property type="protein sequence ID" value="QCK87959.1"/>
    <property type="molecule type" value="Genomic_DNA"/>
</dbReference>
<accession>A0A4D7QR28</accession>
<evidence type="ECO:0000313" key="3">
    <source>
        <dbReference type="Proteomes" id="UP000298588"/>
    </source>
</evidence>
<gene>
    <name evidence="2" type="ORF">E8L99_20475</name>
</gene>
<dbReference type="Pfam" id="PF12276">
    <property type="entry name" value="DUF3617"/>
    <property type="match status" value="1"/>
</dbReference>
<protein>
    <recommendedName>
        <fullName evidence="4">DUF3617 family protein</fullName>
    </recommendedName>
</protein>
<dbReference type="Proteomes" id="UP000298588">
    <property type="component" value="Chromosome"/>
</dbReference>
<feature type="signal peptide" evidence="1">
    <location>
        <begin position="1"/>
        <end position="18"/>
    </location>
</feature>
<dbReference type="OrthoDB" id="8113882at2"/>
<evidence type="ECO:0000256" key="1">
    <source>
        <dbReference type="SAM" id="SignalP"/>
    </source>
</evidence>
<proteinExistence type="predicted"/>
<organism evidence="2 3">
    <name type="scientific">Phreatobacter aquaticus</name>
    <dbReference type="NCBI Taxonomy" id="2570229"/>
    <lineage>
        <taxon>Bacteria</taxon>
        <taxon>Pseudomonadati</taxon>
        <taxon>Pseudomonadota</taxon>
        <taxon>Alphaproteobacteria</taxon>
        <taxon>Hyphomicrobiales</taxon>
        <taxon>Phreatobacteraceae</taxon>
        <taxon>Phreatobacter</taxon>
    </lineage>
</organism>
<reference evidence="2 3" key="1">
    <citation type="submission" date="2019-04" db="EMBL/GenBank/DDBJ databases">
        <title>Phreatobacter aquaticus sp. nov.</title>
        <authorList>
            <person name="Choi A."/>
            <person name="Baek K."/>
        </authorList>
    </citation>
    <scope>NUCLEOTIDE SEQUENCE [LARGE SCALE GENOMIC DNA]</scope>
    <source>
        <strain evidence="2 3">NMCR1094</strain>
    </source>
</reference>